<protein>
    <recommendedName>
        <fullName evidence="4">Photosystem II reaction center X protein</fullName>
    </recommendedName>
</protein>
<reference evidence="2 3" key="1">
    <citation type="journal article" date="2020" name="ISME J.">
        <title>Comparative genomics reveals insights into cyanobacterial evolution and habitat adaptation.</title>
        <authorList>
            <person name="Chen M.Y."/>
            <person name="Teng W.K."/>
            <person name="Zhao L."/>
            <person name="Hu C.X."/>
            <person name="Zhou Y.K."/>
            <person name="Han B.P."/>
            <person name="Song L.R."/>
            <person name="Shu W.S."/>
        </authorList>
    </citation>
    <scope>NUCLEOTIDE SEQUENCE [LARGE SCALE GENOMIC DNA]</scope>
    <source>
        <strain evidence="2 3">FACHB-159</strain>
    </source>
</reference>
<evidence type="ECO:0000313" key="3">
    <source>
        <dbReference type="Proteomes" id="UP000637383"/>
    </source>
</evidence>
<dbReference type="RefSeq" id="WP_190958580.1">
    <property type="nucleotide sequence ID" value="NZ_JACJTU010000041.1"/>
</dbReference>
<dbReference type="Proteomes" id="UP000637383">
    <property type="component" value="Unassembled WGS sequence"/>
</dbReference>
<evidence type="ECO:0000256" key="1">
    <source>
        <dbReference type="SAM" id="Phobius"/>
    </source>
</evidence>
<evidence type="ECO:0008006" key="4">
    <source>
        <dbReference type="Google" id="ProtNLM"/>
    </source>
</evidence>
<evidence type="ECO:0000313" key="2">
    <source>
        <dbReference type="EMBL" id="MBD2738019.1"/>
    </source>
</evidence>
<accession>A0ABR8KEM3</accession>
<name>A0ABR8KEM3_9NOSO</name>
<keyword evidence="1" id="KW-0472">Membrane</keyword>
<feature type="transmembrane region" description="Helical" evidence="1">
    <location>
        <begin position="19"/>
        <end position="42"/>
    </location>
</feature>
<comment type="caution">
    <text evidence="2">The sequence shown here is derived from an EMBL/GenBank/DDBJ whole genome shotgun (WGS) entry which is preliminary data.</text>
</comment>
<keyword evidence="1" id="KW-0812">Transmembrane</keyword>
<organism evidence="2 3">
    <name type="scientific">Nostoc paludosum FACHB-159</name>
    <dbReference type="NCBI Taxonomy" id="2692908"/>
    <lineage>
        <taxon>Bacteria</taxon>
        <taxon>Bacillati</taxon>
        <taxon>Cyanobacteriota</taxon>
        <taxon>Cyanophyceae</taxon>
        <taxon>Nostocales</taxon>
        <taxon>Nostocaceae</taxon>
        <taxon>Nostoc</taxon>
    </lineage>
</organism>
<keyword evidence="1" id="KW-1133">Transmembrane helix</keyword>
<keyword evidence="3" id="KW-1185">Reference proteome</keyword>
<gene>
    <name evidence="2" type="ORF">H6H03_29730</name>
</gene>
<sequence length="47" mass="4868">MHVITATCFYSGVATLSLIGGIAAVISPVGVGLFVVGLAMYVNQNRR</sequence>
<dbReference type="EMBL" id="JACJTU010000041">
    <property type="protein sequence ID" value="MBD2738019.1"/>
    <property type="molecule type" value="Genomic_DNA"/>
</dbReference>
<proteinExistence type="predicted"/>